<evidence type="ECO:0000256" key="2">
    <source>
        <dbReference type="SAM" id="SignalP"/>
    </source>
</evidence>
<dbReference type="CDD" id="cd23992">
    <property type="entry name" value="PBP_GOBP"/>
    <property type="match status" value="1"/>
</dbReference>
<dbReference type="GO" id="GO:0007608">
    <property type="term" value="P:sensory perception of smell"/>
    <property type="evidence" value="ECO:0007669"/>
    <property type="project" value="TreeGrafter"/>
</dbReference>
<dbReference type="Pfam" id="PF01395">
    <property type="entry name" value="PBP_GOBP"/>
    <property type="match status" value="1"/>
</dbReference>
<keyword evidence="1 2" id="KW-0732">Signal</keyword>
<evidence type="ECO:0000313" key="3">
    <source>
        <dbReference type="EMBL" id="JAI18064.1"/>
    </source>
</evidence>
<feature type="signal peptide" evidence="2">
    <location>
        <begin position="1"/>
        <end position="23"/>
    </location>
</feature>
<dbReference type="AlphaFoldDB" id="A0A0K8TU95"/>
<feature type="chain" id="PRO_5005520301" evidence="2">
    <location>
        <begin position="24"/>
        <end position="152"/>
    </location>
</feature>
<dbReference type="InterPro" id="IPR036728">
    <property type="entry name" value="PBP_GOBP_sf"/>
</dbReference>
<reference evidence="3" key="1">
    <citation type="journal article" date="2015" name="PLoS ONE">
        <title>The Peripheral Olfactory Repertoire of the Lightbrown Apple Moth, Epiphyas postvittana.</title>
        <authorList>
            <person name="Corcoran J.A."/>
            <person name="Jordan M.D."/>
            <person name="Thrimawithana A.H."/>
            <person name="Crowhurst R.N."/>
            <person name="Newcomb R.D."/>
        </authorList>
    </citation>
    <scope>NUCLEOTIDE SEQUENCE</scope>
</reference>
<dbReference type="Gene3D" id="1.10.238.20">
    <property type="entry name" value="Pheromone/general odorant binding protein domain"/>
    <property type="match status" value="1"/>
</dbReference>
<proteinExistence type="predicted"/>
<protein>
    <submittedName>
        <fullName evidence="3">Odorant Binding Protein</fullName>
    </submittedName>
</protein>
<organism evidence="3">
    <name type="scientific">Epiphyas postvittana</name>
    <name type="common">Light brown apple moth</name>
    <dbReference type="NCBI Taxonomy" id="65032"/>
    <lineage>
        <taxon>Eukaryota</taxon>
        <taxon>Metazoa</taxon>
        <taxon>Ecdysozoa</taxon>
        <taxon>Arthropoda</taxon>
        <taxon>Hexapoda</taxon>
        <taxon>Insecta</taxon>
        <taxon>Pterygota</taxon>
        <taxon>Neoptera</taxon>
        <taxon>Endopterygota</taxon>
        <taxon>Lepidoptera</taxon>
        <taxon>Glossata</taxon>
        <taxon>Ditrysia</taxon>
        <taxon>Tortricoidea</taxon>
        <taxon>Tortricidae</taxon>
        <taxon>Tortricinae</taxon>
        <taxon>Epiphyas</taxon>
    </lineage>
</organism>
<evidence type="ECO:0000256" key="1">
    <source>
        <dbReference type="ARBA" id="ARBA00022729"/>
    </source>
</evidence>
<dbReference type="SMART" id="SM00708">
    <property type="entry name" value="PhBP"/>
    <property type="match status" value="1"/>
</dbReference>
<dbReference type="InterPro" id="IPR006170">
    <property type="entry name" value="PBP/GOBP"/>
</dbReference>
<name>A0A0K8TU95_EPIPO</name>
<dbReference type="EMBL" id="GCVX01000166">
    <property type="protein sequence ID" value="JAI18064.1"/>
    <property type="molecule type" value="Transcribed_RNA"/>
</dbReference>
<sequence length="152" mass="16752">MAISLYTVLVLAVFAASLDNCSALTDEKKAEIKEKLKVHINECGADYGITPDVLKEFKEQKKQPDDTNKCFFACMFKKIGLMDSQGLFSEEVAIQKLSQYAEESKLEKAKAAAKACTSVNQEAVSDGEAGCDRAKLLFTCIMEQKELYGFAV</sequence>
<dbReference type="PANTHER" id="PTHR11857">
    <property type="entry name" value="ODORANT BINDING PROTEIN-RELATED"/>
    <property type="match status" value="1"/>
</dbReference>
<dbReference type="GO" id="GO:0005615">
    <property type="term" value="C:extracellular space"/>
    <property type="evidence" value="ECO:0007669"/>
    <property type="project" value="TreeGrafter"/>
</dbReference>
<accession>A0A0K8TU95</accession>
<dbReference type="SUPFAM" id="SSF47565">
    <property type="entry name" value="Insect pheromone/odorant-binding proteins"/>
    <property type="match status" value="1"/>
</dbReference>
<dbReference type="GO" id="GO:0005549">
    <property type="term" value="F:odorant binding"/>
    <property type="evidence" value="ECO:0007669"/>
    <property type="project" value="InterPro"/>
</dbReference>